<evidence type="ECO:0000256" key="2">
    <source>
        <dbReference type="SAM" id="SignalP"/>
    </source>
</evidence>
<sequence length="101" mass="10527">MRHIIIYASLLITSGAQAATVAKCVDDAGKVTFSQHGCPTSSVSADTLKVDNSTPSGSSKPTQMAPAQAGNRQSVGVSSRAVPSRTATPTRSRSCSRCRFR</sequence>
<name>A0A2T5PA72_9PSED</name>
<dbReference type="EMBL" id="QASN01000016">
    <property type="protein sequence ID" value="PTU74646.1"/>
    <property type="molecule type" value="Genomic_DNA"/>
</dbReference>
<feature type="region of interest" description="Disordered" evidence="1">
    <location>
        <begin position="36"/>
        <end position="101"/>
    </location>
</feature>
<feature type="domain" description="DUF4124" evidence="3">
    <location>
        <begin position="9"/>
        <end position="63"/>
    </location>
</feature>
<feature type="compositionally biased region" description="Low complexity" evidence="1">
    <location>
        <begin position="83"/>
        <end position="93"/>
    </location>
</feature>
<evidence type="ECO:0000259" key="3">
    <source>
        <dbReference type="Pfam" id="PF13511"/>
    </source>
</evidence>
<dbReference type="RefSeq" id="WP_108106898.1">
    <property type="nucleotide sequence ID" value="NZ_QASN01000016.1"/>
</dbReference>
<feature type="compositionally biased region" description="Polar residues" evidence="1">
    <location>
        <begin position="36"/>
        <end position="62"/>
    </location>
</feature>
<gene>
    <name evidence="4" type="ORF">DBO85_08825</name>
</gene>
<dbReference type="AlphaFoldDB" id="A0A2T5PA72"/>
<comment type="caution">
    <text evidence="4">The sequence shown here is derived from an EMBL/GenBank/DDBJ whole genome shotgun (WGS) entry which is preliminary data.</text>
</comment>
<evidence type="ECO:0000313" key="4">
    <source>
        <dbReference type="EMBL" id="PTU74646.1"/>
    </source>
</evidence>
<keyword evidence="2" id="KW-0732">Signal</keyword>
<keyword evidence="5" id="KW-1185">Reference proteome</keyword>
<dbReference type="OrthoDB" id="7033803at2"/>
<organism evidence="4 5">
    <name type="scientific">Pseudomonas mangrovi</name>
    <dbReference type="NCBI Taxonomy" id="2161748"/>
    <lineage>
        <taxon>Bacteria</taxon>
        <taxon>Pseudomonadati</taxon>
        <taxon>Pseudomonadota</taxon>
        <taxon>Gammaproteobacteria</taxon>
        <taxon>Pseudomonadales</taxon>
        <taxon>Pseudomonadaceae</taxon>
        <taxon>Pseudomonas</taxon>
    </lineage>
</organism>
<evidence type="ECO:0000256" key="1">
    <source>
        <dbReference type="SAM" id="MobiDB-lite"/>
    </source>
</evidence>
<proteinExistence type="predicted"/>
<dbReference type="InterPro" id="IPR025392">
    <property type="entry name" value="DUF4124"/>
</dbReference>
<dbReference type="Pfam" id="PF13511">
    <property type="entry name" value="DUF4124"/>
    <property type="match status" value="1"/>
</dbReference>
<protein>
    <recommendedName>
        <fullName evidence="3">DUF4124 domain-containing protein</fullName>
    </recommendedName>
</protein>
<reference evidence="4 5" key="1">
    <citation type="submission" date="2018-04" db="EMBL/GenBank/DDBJ databases">
        <title>Pseudomonas sp. nov., isolated from mangrove soil.</title>
        <authorList>
            <person name="Chen C."/>
        </authorList>
    </citation>
    <scope>NUCLEOTIDE SEQUENCE [LARGE SCALE GENOMIC DNA]</scope>
    <source>
        <strain evidence="4 5">TC-11</strain>
    </source>
</reference>
<feature type="chain" id="PRO_5015687411" description="DUF4124 domain-containing protein" evidence="2">
    <location>
        <begin position="19"/>
        <end position="101"/>
    </location>
</feature>
<dbReference type="Proteomes" id="UP000244064">
    <property type="component" value="Unassembled WGS sequence"/>
</dbReference>
<evidence type="ECO:0000313" key="5">
    <source>
        <dbReference type="Proteomes" id="UP000244064"/>
    </source>
</evidence>
<feature type="signal peptide" evidence="2">
    <location>
        <begin position="1"/>
        <end position="18"/>
    </location>
</feature>
<accession>A0A2T5PA72</accession>